<dbReference type="PANTHER" id="PTHR43737">
    <property type="entry name" value="BLL7424 PROTEIN"/>
    <property type="match status" value="1"/>
</dbReference>
<dbReference type="PANTHER" id="PTHR43737:SF1">
    <property type="entry name" value="DUF1501 DOMAIN-CONTAINING PROTEIN"/>
    <property type="match status" value="1"/>
</dbReference>
<dbReference type="Pfam" id="PF07394">
    <property type="entry name" value="DUF1501"/>
    <property type="match status" value="1"/>
</dbReference>
<reference evidence="1" key="1">
    <citation type="submission" date="2018-06" db="EMBL/GenBank/DDBJ databases">
        <authorList>
            <person name="Zhirakovskaya E."/>
        </authorList>
    </citation>
    <scope>NUCLEOTIDE SEQUENCE</scope>
</reference>
<dbReference type="InterPro" id="IPR006311">
    <property type="entry name" value="TAT_signal"/>
</dbReference>
<name>A0A3B1E6Q0_9ZZZZ</name>
<evidence type="ECO:0000313" key="1">
    <source>
        <dbReference type="EMBL" id="VAX42135.1"/>
    </source>
</evidence>
<dbReference type="AlphaFoldDB" id="A0A3B1E6Q0"/>
<evidence type="ECO:0008006" key="2">
    <source>
        <dbReference type="Google" id="ProtNLM"/>
    </source>
</evidence>
<dbReference type="InterPro" id="IPR017850">
    <property type="entry name" value="Alkaline_phosphatase_core_sf"/>
</dbReference>
<accession>A0A3B1E6Q0</accession>
<sequence>MSNNNENMNLDYHQLFSRRQMLQKFACGFGSLALTDLLASRSAATEKGKQRTSTSPHFPAKAKRVIFLFMAGAPSQMDTFDPKPTLQKLNGKTFGEDVSGVLKKFAASDGVLFGSPFKFKQYGGCGQSVSELLPHLSSHVDDLCFLKGMHTEGFDHGQAGLFFHTGASNLIRPSLGSWVSYGLGTENKSLPSFVHLGPSGDYGGFRIHANAFLPAKHQGMVIGSDTLPVSQAKINDLKSNHPVHQLQQQQLGLLKEMNKEHRQNVAADQEINGLIESFETAFRMQTDAANTLNLSQESKKTQQMYGLNNPNTDDFGRQCLMARRMSEAGVRFVLVTHSIRKQFASVREWDQHQNLERDHRRNALQVDQPISALLADLKQRGLLDDTLVIWGSEFGRTPMIEINKKVNKITKESGRNHDPLGFTIWMAGGGVKRGFSYGGTDDIGYRAVEGRVHTHDLHATILHLLGLNHEKLTFPYSGLDVRLTGVEKSRVVKEIIA</sequence>
<organism evidence="1">
    <name type="scientific">hydrothermal vent metagenome</name>
    <dbReference type="NCBI Taxonomy" id="652676"/>
    <lineage>
        <taxon>unclassified sequences</taxon>
        <taxon>metagenomes</taxon>
        <taxon>ecological metagenomes</taxon>
    </lineage>
</organism>
<dbReference type="EMBL" id="UOGL01000626">
    <property type="protein sequence ID" value="VAX42135.1"/>
    <property type="molecule type" value="Genomic_DNA"/>
</dbReference>
<dbReference type="PROSITE" id="PS51318">
    <property type="entry name" value="TAT"/>
    <property type="match status" value="1"/>
</dbReference>
<gene>
    <name evidence="1" type="ORF">MNBD_PLANCTO02-2641</name>
</gene>
<protein>
    <recommendedName>
        <fullName evidence="2">Sulfatase</fullName>
    </recommendedName>
</protein>
<dbReference type="InterPro" id="IPR010869">
    <property type="entry name" value="DUF1501"/>
</dbReference>
<dbReference type="Gene3D" id="3.40.720.10">
    <property type="entry name" value="Alkaline Phosphatase, subunit A"/>
    <property type="match status" value="1"/>
</dbReference>
<dbReference type="SUPFAM" id="SSF53649">
    <property type="entry name" value="Alkaline phosphatase-like"/>
    <property type="match status" value="1"/>
</dbReference>
<proteinExistence type="predicted"/>